<protein>
    <submittedName>
        <fullName evidence="1">Uncharacterized protein</fullName>
    </submittedName>
</protein>
<dbReference type="AlphaFoldDB" id="A0A9P1JSH2"/>
<accession>A0A9P1JSH2</accession>
<evidence type="ECO:0000313" key="1">
    <source>
        <dbReference type="EMBL" id="CCC98870.1"/>
    </source>
</evidence>
<organism evidence="1 2">
    <name type="scientific">Azospirillum baldaniorum</name>
    <dbReference type="NCBI Taxonomy" id="1064539"/>
    <lineage>
        <taxon>Bacteria</taxon>
        <taxon>Pseudomonadati</taxon>
        <taxon>Pseudomonadota</taxon>
        <taxon>Alphaproteobacteria</taxon>
        <taxon>Rhodospirillales</taxon>
        <taxon>Azospirillaceae</taxon>
        <taxon>Azospirillum</taxon>
    </lineage>
</organism>
<name>A0A9P1JSH2_9PROT</name>
<sequence length="65" mass="7235">MRNVVVRKIQSSVHARRMWPERPTARFTAPKPRFMVIRLVTVSRGGVLASTGGNCAAMVRLLNEG</sequence>
<dbReference type="Proteomes" id="UP000007319">
    <property type="component" value="Chromosome"/>
</dbReference>
<proteinExistence type="predicted"/>
<dbReference type="KEGG" id="abs:AZOBR_160030"/>
<reference evidence="1 2" key="1">
    <citation type="journal article" date="2011" name="PLoS Genet.">
        <title>Azospirillum genomes reveal transition of bacteria from aquatic to terrestrial environments.</title>
        <authorList>
            <person name="Wisniewski-Dye F."/>
            <person name="Borziak K."/>
            <person name="Khalsa-Moyers G."/>
            <person name="Alexandre G."/>
            <person name="Sukharnikov L.O."/>
            <person name="Wuichet K."/>
            <person name="Hurst G.B."/>
            <person name="McDonald W.H."/>
            <person name="Robertson J.S."/>
            <person name="Barbe V."/>
            <person name="Calteau A."/>
            <person name="Rouy Z."/>
            <person name="Mangenot S."/>
            <person name="Prigent-Combaret C."/>
            <person name="Normand P."/>
            <person name="Boyer M."/>
            <person name="Siguier P."/>
            <person name="Dessaux Y."/>
            <person name="Elmerich C."/>
            <person name="Condemine G."/>
            <person name="Krishnen G."/>
            <person name="Kennedy I."/>
            <person name="Paterson A.H."/>
            <person name="Gonzalez V."/>
            <person name="Mavingui P."/>
            <person name="Zhulin I.B."/>
        </authorList>
    </citation>
    <scope>NUCLEOTIDE SEQUENCE [LARGE SCALE GENOMIC DNA]</scope>
    <source>
        <strain evidence="1 2">Sp245</strain>
    </source>
</reference>
<dbReference type="EMBL" id="HE577327">
    <property type="protein sequence ID" value="CCC98870.1"/>
    <property type="molecule type" value="Genomic_DNA"/>
</dbReference>
<gene>
    <name evidence="1" type="ORF">AZOBR_160030</name>
</gene>
<keyword evidence="2" id="KW-1185">Reference proteome</keyword>
<evidence type="ECO:0000313" key="2">
    <source>
        <dbReference type="Proteomes" id="UP000007319"/>
    </source>
</evidence>